<dbReference type="InterPro" id="IPR002938">
    <property type="entry name" value="FAD-bd"/>
</dbReference>
<keyword evidence="5" id="KW-0274">FAD</keyword>
<evidence type="ECO:0000256" key="5">
    <source>
        <dbReference type="ARBA" id="ARBA00022827"/>
    </source>
</evidence>
<name>A0A1X7PCJ7_9HYPH</name>
<evidence type="ECO:0000256" key="2">
    <source>
        <dbReference type="ARBA" id="ARBA00004749"/>
    </source>
</evidence>
<keyword evidence="4" id="KW-0285">Flavoprotein</keyword>
<sequence length="403" mass="42956">MSASNEHDVLVAGAGPVGSIAAIALAQAGLSVALVGPQPNAGDRRTTALMLPALEYLEKLGLPPFSRDETAPLEVMRIIDGTRRLIRSAPVTFRASEIGAAMFGTNIPNTVLLRMLKEAVEKEFRITRVGSLVSEWRLGDERASAILPSGETISASLAVAADGRMSPAREAAGITVARRDYPQTALVLNFGHSRDHGHVSTEFHTETGPCTQVPLPGNRSSLVWIVSPETAAELSALDDRSLSDRIEERIESILGKVEVEPGRQIYPMSALLPSTMASSRVALVGEAAHVFPPIGAQGMNLGIRDVADLVDTAVNHRDDPGSERALSAYRSARRLDVIARQTAVNSLNVTLLSDFLPAQVARSAGLGLLAAVSPLRGFVMREGMQPGSGFARIASGWRKQVRR</sequence>
<dbReference type="SUPFAM" id="SSF51905">
    <property type="entry name" value="FAD/NAD(P)-binding domain"/>
    <property type="match status" value="1"/>
</dbReference>
<dbReference type="GO" id="GO:0071949">
    <property type="term" value="F:FAD binding"/>
    <property type="evidence" value="ECO:0007669"/>
    <property type="project" value="InterPro"/>
</dbReference>
<dbReference type="PANTHER" id="PTHR43876">
    <property type="entry name" value="UBIQUINONE BIOSYNTHESIS MONOOXYGENASE COQ6, MITOCHONDRIAL"/>
    <property type="match status" value="1"/>
</dbReference>
<dbReference type="Proteomes" id="UP000193083">
    <property type="component" value="Unassembled WGS sequence"/>
</dbReference>
<keyword evidence="6" id="KW-0560">Oxidoreductase</keyword>
<dbReference type="Gene3D" id="3.50.50.60">
    <property type="entry name" value="FAD/NAD(P)-binding domain"/>
    <property type="match status" value="2"/>
</dbReference>
<evidence type="ECO:0000313" key="9">
    <source>
        <dbReference type="EMBL" id="SMH47985.1"/>
    </source>
</evidence>
<dbReference type="NCBIfam" id="NF005691">
    <property type="entry name" value="PRK07494.1"/>
    <property type="match status" value="1"/>
</dbReference>
<dbReference type="Pfam" id="PF01494">
    <property type="entry name" value="FAD_binding_3"/>
    <property type="match status" value="1"/>
</dbReference>
<comment type="cofactor">
    <cofactor evidence="1">
        <name>FAD</name>
        <dbReference type="ChEBI" id="CHEBI:57692"/>
    </cofactor>
</comment>
<keyword evidence="7" id="KW-0503">Monooxygenase</keyword>
<dbReference type="PANTHER" id="PTHR43876:SF7">
    <property type="entry name" value="UBIQUINONE BIOSYNTHESIS MONOOXYGENASE COQ6, MITOCHONDRIAL"/>
    <property type="match status" value="1"/>
</dbReference>
<evidence type="ECO:0000256" key="4">
    <source>
        <dbReference type="ARBA" id="ARBA00022630"/>
    </source>
</evidence>
<proteinExistence type="inferred from homology"/>
<dbReference type="UniPathway" id="UPA00232"/>
<dbReference type="EMBL" id="FXBL01000004">
    <property type="protein sequence ID" value="SMH47985.1"/>
    <property type="molecule type" value="Genomic_DNA"/>
</dbReference>
<dbReference type="NCBIfam" id="TIGR01988">
    <property type="entry name" value="Ubi-OHases"/>
    <property type="match status" value="1"/>
</dbReference>
<dbReference type="InterPro" id="IPR010971">
    <property type="entry name" value="UbiH/COQ6"/>
</dbReference>
<reference evidence="9 10" key="1">
    <citation type="submission" date="2017-04" db="EMBL/GenBank/DDBJ databases">
        <authorList>
            <person name="Afonso C.L."/>
            <person name="Miller P.J."/>
            <person name="Scott M.A."/>
            <person name="Spackman E."/>
            <person name="Goraichik I."/>
            <person name="Dimitrov K.M."/>
            <person name="Suarez D.L."/>
            <person name="Swayne D.E."/>
        </authorList>
    </citation>
    <scope>NUCLEOTIDE SEQUENCE [LARGE SCALE GENOMIC DNA]</scope>
    <source>
        <strain evidence="9 10">B5P</strain>
    </source>
</reference>
<dbReference type="GO" id="GO:0006744">
    <property type="term" value="P:ubiquinone biosynthetic process"/>
    <property type="evidence" value="ECO:0007669"/>
    <property type="project" value="UniProtKB-UniPathway"/>
</dbReference>
<feature type="domain" description="FAD-binding" evidence="8">
    <location>
        <begin position="7"/>
        <end position="335"/>
    </location>
</feature>
<evidence type="ECO:0000256" key="7">
    <source>
        <dbReference type="ARBA" id="ARBA00023033"/>
    </source>
</evidence>
<keyword evidence="10" id="KW-1185">Reference proteome</keyword>
<dbReference type="OrthoDB" id="9796623at2"/>
<evidence type="ECO:0000256" key="6">
    <source>
        <dbReference type="ARBA" id="ARBA00023002"/>
    </source>
</evidence>
<comment type="pathway">
    <text evidence="2">Cofactor biosynthesis; ubiquinone biosynthesis.</text>
</comment>
<evidence type="ECO:0000259" key="8">
    <source>
        <dbReference type="Pfam" id="PF01494"/>
    </source>
</evidence>
<dbReference type="GO" id="GO:0004497">
    <property type="term" value="F:monooxygenase activity"/>
    <property type="evidence" value="ECO:0007669"/>
    <property type="project" value="UniProtKB-KW"/>
</dbReference>
<dbReference type="PRINTS" id="PR00420">
    <property type="entry name" value="RNGMNOXGNASE"/>
</dbReference>
<dbReference type="InterPro" id="IPR051205">
    <property type="entry name" value="UbiH/COQ6_monooxygenase"/>
</dbReference>
<evidence type="ECO:0000256" key="3">
    <source>
        <dbReference type="ARBA" id="ARBA00005349"/>
    </source>
</evidence>
<evidence type="ECO:0000256" key="1">
    <source>
        <dbReference type="ARBA" id="ARBA00001974"/>
    </source>
</evidence>
<gene>
    <name evidence="9" type="ORF">SAMN02982922_3638</name>
</gene>
<evidence type="ECO:0000313" key="10">
    <source>
        <dbReference type="Proteomes" id="UP000193083"/>
    </source>
</evidence>
<comment type="similarity">
    <text evidence="3">Belongs to the UbiH/COQ6 family.</text>
</comment>
<dbReference type="AlphaFoldDB" id="A0A1X7PCJ7"/>
<organism evidence="9 10">
    <name type="scientific">Mesorhizobium australicum</name>
    <dbReference type="NCBI Taxonomy" id="536018"/>
    <lineage>
        <taxon>Bacteria</taxon>
        <taxon>Pseudomonadati</taxon>
        <taxon>Pseudomonadota</taxon>
        <taxon>Alphaproteobacteria</taxon>
        <taxon>Hyphomicrobiales</taxon>
        <taxon>Phyllobacteriaceae</taxon>
        <taxon>Mesorhizobium</taxon>
    </lineage>
</organism>
<dbReference type="InterPro" id="IPR036188">
    <property type="entry name" value="FAD/NAD-bd_sf"/>
</dbReference>
<dbReference type="GO" id="GO:0016705">
    <property type="term" value="F:oxidoreductase activity, acting on paired donors, with incorporation or reduction of molecular oxygen"/>
    <property type="evidence" value="ECO:0007669"/>
    <property type="project" value="InterPro"/>
</dbReference>
<protein>
    <submittedName>
        <fullName evidence="9">2-octaprenyl-3-methyl-6-methoxy-1,4-benzoquinol hydroxylase</fullName>
    </submittedName>
</protein>
<dbReference type="RefSeq" id="WP_085467727.1">
    <property type="nucleotide sequence ID" value="NZ_FXBL01000004.1"/>
</dbReference>
<accession>A0A1X7PCJ7</accession>